<dbReference type="RefSeq" id="WP_309481915.1">
    <property type="nucleotide sequence ID" value="NZ_CP133720.1"/>
</dbReference>
<evidence type="ECO:0000256" key="1">
    <source>
        <dbReference type="ARBA" id="ARBA00009490"/>
    </source>
</evidence>
<dbReference type="InterPro" id="IPR011049">
    <property type="entry name" value="Serralysin-like_metalloprot_C"/>
</dbReference>
<accession>A0ABY9RGR6</accession>
<evidence type="ECO:0000313" key="7">
    <source>
        <dbReference type="EMBL" id="WMW80422.1"/>
    </source>
</evidence>
<dbReference type="Pfam" id="PF00413">
    <property type="entry name" value="Peptidase_M10"/>
    <property type="match status" value="1"/>
</dbReference>
<evidence type="ECO:0000256" key="5">
    <source>
        <dbReference type="ARBA" id="ARBA00022833"/>
    </source>
</evidence>
<evidence type="ECO:0000256" key="4">
    <source>
        <dbReference type="ARBA" id="ARBA00022801"/>
    </source>
</evidence>
<dbReference type="InterPro" id="IPR024079">
    <property type="entry name" value="MetalloPept_cat_dom_sf"/>
</dbReference>
<feature type="domain" description="Peptidase metallopeptidase" evidence="6">
    <location>
        <begin position="29"/>
        <end position="204"/>
    </location>
</feature>
<keyword evidence="3" id="KW-0479">Metal-binding</keyword>
<evidence type="ECO:0000256" key="2">
    <source>
        <dbReference type="ARBA" id="ARBA00022670"/>
    </source>
</evidence>
<reference evidence="7" key="1">
    <citation type="submission" date="2023-09" db="EMBL/GenBank/DDBJ databases">
        <title>Undibacterium sp. 20NA77.5 isolated from freshwater.</title>
        <authorList>
            <person name="Le V."/>
            <person name="Ko S.-R."/>
            <person name="Ahn C.-Y."/>
            <person name="Oh H.-M."/>
        </authorList>
    </citation>
    <scope>NUCLEOTIDE SEQUENCE</scope>
    <source>
        <strain evidence="7">20NA77.5</strain>
    </source>
</reference>
<evidence type="ECO:0000256" key="3">
    <source>
        <dbReference type="ARBA" id="ARBA00022723"/>
    </source>
</evidence>
<proteinExistence type="inferred from homology"/>
<dbReference type="Proteomes" id="UP001181355">
    <property type="component" value="Chromosome"/>
</dbReference>
<sequence>MPKLDTIKASFLSGWNHIDALLDTGPGWNWLTPSRTVLYYSFSVTEGTDPKSNGVSGALTAFNIMQKNAVREILNTLNQITGITFSEVANGTKADLHFANANITNANNAGLTQWTFNYSYDPSQTIVSYVAQAYVYVDNAESGDRYAAPAAGNYAYELLMHEIGHAMGLKHPFEGSVTLPAEEDNTDYTLMSYQQTNLHSVYGPDDIAALKWLYGGDGLGGNLGVGSQGKYFYATEKNDAVQATAGNDVIDGQGGNDTVNFGSNRASYKINLGSAIGGGMTVVGKEGTDALLNIERLHFTDMTVNLQVQAVASSISAIELMRLEELYVAFFNRVPDADGLQYWINDLKGGRSLMQIAESFYGAGIAFSALTGYTKDMTNEAFVNVIYKNVLGRVDGADPEGLQYWTNALSSGVDNHGSLVLKILYSAHTFKGDSQYGWVADLLDNKVTVAHAFAVKAGLNYNSDNDSIAKGMQIAALVTPTDTSAALSLIGISPDQYNLST</sequence>
<dbReference type="SMART" id="SM00235">
    <property type="entry name" value="ZnMc"/>
    <property type="match status" value="1"/>
</dbReference>
<keyword evidence="2" id="KW-0645">Protease</keyword>
<keyword evidence="8" id="KW-1185">Reference proteome</keyword>
<dbReference type="InterPro" id="IPR001343">
    <property type="entry name" value="Hemolysn_Ca-bd"/>
</dbReference>
<evidence type="ECO:0000259" key="6">
    <source>
        <dbReference type="SMART" id="SM00235"/>
    </source>
</evidence>
<dbReference type="SUPFAM" id="SSF51120">
    <property type="entry name" value="beta-Roll"/>
    <property type="match status" value="1"/>
</dbReference>
<dbReference type="EMBL" id="CP133720">
    <property type="protein sequence ID" value="WMW80422.1"/>
    <property type="molecule type" value="Genomic_DNA"/>
</dbReference>
<keyword evidence="4" id="KW-0378">Hydrolase</keyword>
<dbReference type="InterPro" id="IPR006026">
    <property type="entry name" value="Peptidase_Metallo"/>
</dbReference>
<evidence type="ECO:0000313" key="8">
    <source>
        <dbReference type="Proteomes" id="UP001181355"/>
    </source>
</evidence>
<dbReference type="InterPro" id="IPR001818">
    <property type="entry name" value="Pept_M10_metallopeptidase"/>
</dbReference>
<gene>
    <name evidence="7" type="ORF">RF679_17510</name>
</gene>
<dbReference type="InterPro" id="IPR025282">
    <property type="entry name" value="DUF4214"/>
</dbReference>
<comment type="similarity">
    <text evidence="1">Belongs to the peptidase M10B family.</text>
</comment>
<keyword evidence="5" id="KW-0862">Zinc</keyword>
<dbReference type="Gene3D" id="3.40.390.10">
    <property type="entry name" value="Collagenase (Catalytic Domain)"/>
    <property type="match status" value="1"/>
</dbReference>
<dbReference type="Pfam" id="PF00353">
    <property type="entry name" value="HemolysinCabind"/>
    <property type="match status" value="1"/>
</dbReference>
<dbReference type="SUPFAM" id="SSF55486">
    <property type="entry name" value="Metalloproteases ('zincins'), catalytic domain"/>
    <property type="match status" value="1"/>
</dbReference>
<protein>
    <submittedName>
        <fullName evidence="7">DUF4214 domain-containing protein</fullName>
    </submittedName>
</protein>
<dbReference type="Pfam" id="PF13946">
    <property type="entry name" value="DUF4214"/>
    <property type="match status" value="1"/>
</dbReference>
<name>A0ABY9RGR6_9BURK</name>
<organism evidence="7 8">
    <name type="scientific">Undibacterium cyanobacteriorum</name>
    <dbReference type="NCBI Taxonomy" id="3073561"/>
    <lineage>
        <taxon>Bacteria</taxon>
        <taxon>Pseudomonadati</taxon>
        <taxon>Pseudomonadota</taxon>
        <taxon>Betaproteobacteria</taxon>
        <taxon>Burkholderiales</taxon>
        <taxon>Oxalobacteraceae</taxon>
        <taxon>Undibacterium</taxon>
    </lineage>
</organism>